<dbReference type="Gene3D" id="2.40.160.10">
    <property type="entry name" value="Porin"/>
    <property type="match status" value="1"/>
</dbReference>
<keyword evidence="6" id="KW-0732">Signal</keyword>
<dbReference type="PRINTS" id="PR00184">
    <property type="entry name" value="NEISSPPORIN"/>
</dbReference>
<sequence>MQQAHADSYLMSQLANLPEYSSGNNGGVTLYGSVDLGGLYTKADNAPSNFQMQSGGMYTSKFGLYGQEDLGGGLKAEFKLESGFLANTGAMQASALFNRESWVGLKSSEWGTVRFGNQINAMLPLFIDPFGLVTTNSVYGWVGGGVVQSSRGAGYNTDLGVGASSLLTRVPNAITYATPRVGGVDGQLIYATNTTGANNPRVASQGGVISYLTAPFYFAASYNQVWSAPVALTPDAAPEGIRTDIPAIGVIYDNGKLVLSASYTLMAPKVAQDGIARITTLGAILPLGRFTYRASAIYRDTSDVRDSTGKEVHDAALGIMLGSDYAFSKRTTLYARLGEVRNYGASTIILNSTPLPFEAGTFNPQTGITTKSLAVGMNHSF</sequence>
<evidence type="ECO:0000256" key="8">
    <source>
        <dbReference type="ARBA" id="ARBA00023114"/>
    </source>
</evidence>
<evidence type="ECO:0000256" key="1">
    <source>
        <dbReference type="ARBA" id="ARBA00004571"/>
    </source>
</evidence>
<keyword evidence="10" id="KW-0998">Cell outer membrane</keyword>
<dbReference type="SUPFAM" id="SSF56935">
    <property type="entry name" value="Porins"/>
    <property type="match status" value="1"/>
</dbReference>
<evidence type="ECO:0000256" key="4">
    <source>
        <dbReference type="ARBA" id="ARBA00022452"/>
    </source>
</evidence>
<dbReference type="InterPro" id="IPR023614">
    <property type="entry name" value="Porin_dom_sf"/>
</dbReference>
<protein>
    <submittedName>
        <fullName evidence="12">Porin</fullName>
    </submittedName>
</protein>
<keyword evidence="8" id="KW-0626">Porin</keyword>
<gene>
    <name evidence="12" type="ORF">GEV47_08645</name>
</gene>
<dbReference type="GO" id="GO:0046930">
    <property type="term" value="C:pore complex"/>
    <property type="evidence" value="ECO:0007669"/>
    <property type="project" value="UniProtKB-KW"/>
</dbReference>
<keyword evidence="13" id="KW-1185">Reference proteome</keyword>
<reference evidence="12 13" key="1">
    <citation type="submission" date="2019-10" db="EMBL/GenBank/DDBJ databases">
        <title>Glaciimonas soli sp. nov., a psychrophilic bacterium isolated from the forest soil of a high elevation mountain in Taiwan.</title>
        <authorList>
            <person name="Wang L.-T."/>
            <person name="Shieh W.Y."/>
        </authorList>
    </citation>
    <scope>NUCLEOTIDE SEQUENCE [LARGE SCALE GENOMIC DNA]</scope>
    <source>
        <strain evidence="12 13">GS1</strain>
    </source>
</reference>
<evidence type="ECO:0000256" key="10">
    <source>
        <dbReference type="ARBA" id="ARBA00023237"/>
    </source>
</evidence>
<keyword evidence="7" id="KW-0406">Ion transport</keyword>
<evidence type="ECO:0000256" key="6">
    <source>
        <dbReference type="ARBA" id="ARBA00022729"/>
    </source>
</evidence>
<evidence type="ECO:0000256" key="7">
    <source>
        <dbReference type="ARBA" id="ARBA00023065"/>
    </source>
</evidence>
<evidence type="ECO:0000256" key="9">
    <source>
        <dbReference type="ARBA" id="ARBA00023136"/>
    </source>
</evidence>
<evidence type="ECO:0000313" key="13">
    <source>
        <dbReference type="Proteomes" id="UP000451565"/>
    </source>
</evidence>
<dbReference type="AlphaFoldDB" id="A0A843YLK1"/>
<comment type="subunit">
    <text evidence="2">Homotrimer.</text>
</comment>
<evidence type="ECO:0000313" key="12">
    <source>
        <dbReference type="EMBL" id="MQR00749.1"/>
    </source>
</evidence>
<dbReference type="CDD" id="cd00342">
    <property type="entry name" value="gram_neg_porins"/>
    <property type="match status" value="1"/>
</dbReference>
<dbReference type="Proteomes" id="UP000451565">
    <property type="component" value="Unassembled WGS sequence"/>
</dbReference>
<name>A0A843YLK1_9BURK</name>
<evidence type="ECO:0000256" key="5">
    <source>
        <dbReference type="ARBA" id="ARBA00022692"/>
    </source>
</evidence>
<keyword evidence="3" id="KW-0813">Transport</keyword>
<dbReference type="EMBL" id="WINI01000004">
    <property type="protein sequence ID" value="MQR00749.1"/>
    <property type="molecule type" value="Genomic_DNA"/>
</dbReference>
<feature type="domain" description="Porin" evidence="11">
    <location>
        <begin position="4"/>
        <end position="342"/>
    </location>
</feature>
<dbReference type="InterPro" id="IPR002299">
    <property type="entry name" value="Porin_Neis"/>
</dbReference>
<comment type="caution">
    <text evidence="12">The sequence shown here is derived from an EMBL/GenBank/DDBJ whole genome shotgun (WGS) entry which is preliminary data.</text>
</comment>
<evidence type="ECO:0000256" key="2">
    <source>
        <dbReference type="ARBA" id="ARBA00011233"/>
    </source>
</evidence>
<accession>A0A843YLK1</accession>
<dbReference type="PANTHER" id="PTHR34501">
    <property type="entry name" value="PROTEIN YDDL-RELATED"/>
    <property type="match status" value="1"/>
</dbReference>
<evidence type="ECO:0000256" key="3">
    <source>
        <dbReference type="ARBA" id="ARBA00022448"/>
    </source>
</evidence>
<dbReference type="InterPro" id="IPR050298">
    <property type="entry name" value="Gram-neg_bact_OMP"/>
</dbReference>
<keyword evidence="5" id="KW-0812">Transmembrane</keyword>
<dbReference type="GO" id="GO:0009279">
    <property type="term" value="C:cell outer membrane"/>
    <property type="evidence" value="ECO:0007669"/>
    <property type="project" value="UniProtKB-SubCell"/>
</dbReference>
<dbReference type="PANTHER" id="PTHR34501:SF9">
    <property type="entry name" value="MAJOR OUTER MEMBRANE PROTEIN P.IA"/>
    <property type="match status" value="1"/>
</dbReference>
<keyword evidence="9" id="KW-0472">Membrane</keyword>
<dbReference type="GO" id="GO:0006811">
    <property type="term" value="P:monoatomic ion transport"/>
    <property type="evidence" value="ECO:0007669"/>
    <property type="project" value="UniProtKB-KW"/>
</dbReference>
<dbReference type="OrthoDB" id="8982743at2"/>
<dbReference type="GO" id="GO:0015288">
    <property type="term" value="F:porin activity"/>
    <property type="evidence" value="ECO:0007669"/>
    <property type="project" value="UniProtKB-KW"/>
</dbReference>
<organism evidence="12 13">
    <name type="scientific">Glaciimonas soli</name>
    <dbReference type="NCBI Taxonomy" id="2590999"/>
    <lineage>
        <taxon>Bacteria</taxon>
        <taxon>Pseudomonadati</taxon>
        <taxon>Pseudomonadota</taxon>
        <taxon>Betaproteobacteria</taxon>
        <taxon>Burkholderiales</taxon>
        <taxon>Oxalobacteraceae</taxon>
        <taxon>Glaciimonas</taxon>
    </lineage>
</organism>
<dbReference type="InterPro" id="IPR033900">
    <property type="entry name" value="Gram_neg_porin_domain"/>
</dbReference>
<keyword evidence="4" id="KW-1134">Transmembrane beta strand</keyword>
<dbReference type="RefSeq" id="WP_153234376.1">
    <property type="nucleotide sequence ID" value="NZ_WINI01000004.1"/>
</dbReference>
<comment type="subcellular location">
    <subcellularLocation>
        <location evidence="1">Cell outer membrane</location>
        <topology evidence="1">Multi-pass membrane protein</topology>
    </subcellularLocation>
</comment>
<evidence type="ECO:0000259" key="11">
    <source>
        <dbReference type="Pfam" id="PF13609"/>
    </source>
</evidence>
<proteinExistence type="predicted"/>
<dbReference type="Pfam" id="PF13609">
    <property type="entry name" value="Porin_4"/>
    <property type="match status" value="1"/>
</dbReference>